<dbReference type="InterPro" id="IPR005860">
    <property type="entry name" value="CobD"/>
</dbReference>
<comment type="cofactor">
    <cofactor evidence="1">
        <name>pyridoxal 5'-phosphate</name>
        <dbReference type="ChEBI" id="CHEBI:597326"/>
    </cofactor>
</comment>
<reference evidence="11 12" key="1">
    <citation type="submission" date="2021-03" db="EMBL/GenBank/DDBJ databases">
        <title>Genomic Encyclopedia of Type Strains, Phase IV (KMG-IV): sequencing the most valuable type-strain genomes for metagenomic binning, comparative biology and taxonomic classification.</title>
        <authorList>
            <person name="Goeker M."/>
        </authorList>
    </citation>
    <scope>NUCLEOTIDE SEQUENCE [LARGE SCALE GENOMIC DNA]</scope>
    <source>
        <strain evidence="11 12">DSM 26675</strain>
    </source>
</reference>
<dbReference type="InterPro" id="IPR015424">
    <property type="entry name" value="PyrdxlP-dep_Trfase"/>
</dbReference>
<evidence type="ECO:0000256" key="4">
    <source>
        <dbReference type="ARBA" id="ARBA00012285"/>
    </source>
</evidence>
<protein>
    <recommendedName>
        <fullName evidence="4">threonine-phosphate decarboxylase</fullName>
        <ecNumber evidence="4">4.1.1.81</ecNumber>
    </recommendedName>
    <alternativeName>
        <fullName evidence="8">L-threonine-O-3-phosphate decarboxylase</fullName>
    </alternativeName>
</protein>
<dbReference type="InterPro" id="IPR004838">
    <property type="entry name" value="NHTrfase_class1_PyrdxlP-BS"/>
</dbReference>
<evidence type="ECO:0000256" key="5">
    <source>
        <dbReference type="ARBA" id="ARBA00022573"/>
    </source>
</evidence>
<organism evidence="11 12">
    <name type="scientific">Cytobacillus eiseniae</name>
    <dbReference type="NCBI Taxonomy" id="762947"/>
    <lineage>
        <taxon>Bacteria</taxon>
        <taxon>Bacillati</taxon>
        <taxon>Bacillota</taxon>
        <taxon>Bacilli</taxon>
        <taxon>Bacillales</taxon>
        <taxon>Bacillaceae</taxon>
        <taxon>Cytobacillus</taxon>
    </lineage>
</organism>
<dbReference type="NCBIfam" id="TIGR01140">
    <property type="entry name" value="L_thr_O3P_dcar"/>
    <property type="match status" value="1"/>
</dbReference>
<evidence type="ECO:0000313" key="11">
    <source>
        <dbReference type="EMBL" id="MBP2242416.1"/>
    </source>
</evidence>
<proteinExistence type="predicted"/>
<dbReference type="Pfam" id="PF00155">
    <property type="entry name" value="Aminotran_1_2"/>
    <property type="match status" value="1"/>
</dbReference>
<dbReference type="PANTHER" id="PTHR42885:SF1">
    <property type="entry name" value="THREONINE-PHOSPHATE DECARBOXYLASE"/>
    <property type="match status" value="1"/>
</dbReference>
<dbReference type="GO" id="GO:0048472">
    <property type="term" value="F:threonine-phosphate decarboxylase activity"/>
    <property type="evidence" value="ECO:0007669"/>
    <property type="project" value="UniProtKB-EC"/>
</dbReference>
<feature type="domain" description="Aminotransferase class I/classII large" evidence="10">
    <location>
        <begin position="24"/>
        <end position="349"/>
    </location>
</feature>
<dbReference type="CDD" id="cd00609">
    <property type="entry name" value="AAT_like"/>
    <property type="match status" value="1"/>
</dbReference>
<comment type="function">
    <text evidence="2">Decarboxylates L-threonine-O-3-phosphate to yield (R)-1-amino-2-propanol O-2-phosphate, the precursor for the linkage between the nucleotide loop and the corrin ring in cobalamin.</text>
</comment>
<dbReference type="PANTHER" id="PTHR42885">
    <property type="entry name" value="HISTIDINOL-PHOSPHATE AMINOTRANSFERASE-RELATED"/>
    <property type="match status" value="1"/>
</dbReference>
<evidence type="ECO:0000313" key="12">
    <source>
        <dbReference type="Proteomes" id="UP001519293"/>
    </source>
</evidence>
<evidence type="ECO:0000259" key="10">
    <source>
        <dbReference type="Pfam" id="PF00155"/>
    </source>
</evidence>
<comment type="catalytic activity">
    <reaction evidence="9">
        <text>O-phospho-L-threonine + H(+) = (R)-1-aminopropan-2-yl phosphate + CO2</text>
        <dbReference type="Rhea" id="RHEA:11492"/>
        <dbReference type="ChEBI" id="CHEBI:15378"/>
        <dbReference type="ChEBI" id="CHEBI:16526"/>
        <dbReference type="ChEBI" id="CHEBI:58563"/>
        <dbReference type="ChEBI" id="CHEBI:58675"/>
        <dbReference type="EC" id="4.1.1.81"/>
    </reaction>
</comment>
<keyword evidence="5" id="KW-0169">Cobalamin biosynthesis</keyword>
<dbReference type="Gene3D" id="3.40.640.10">
    <property type="entry name" value="Type I PLP-dependent aspartate aminotransferase-like (Major domain)"/>
    <property type="match status" value="1"/>
</dbReference>
<evidence type="ECO:0000256" key="7">
    <source>
        <dbReference type="ARBA" id="ARBA00023239"/>
    </source>
</evidence>
<keyword evidence="7 11" id="KW-0456">Lyase</keyword>
<dbReference type="InterPro" id="IPR004839">
    <property type="entry name" value="Aminotransferase_I/II_large"/>
</dbReference>
<comment type="caution">
    <text evidence="11">The sequence shown here is derived from an EMBL/GenBank/DDBJ whole genome shotgun (WGS) entry which is preliminary data.</text>
</comment>
<dbReference type="InterPro" id="IPR015421">
    <property type="entry name" value="PyrdxlP-dep_Trfase_major"/>
</dbReference>
<sequence>MKWPVHGSNPQYLYEAMEITMPDTKVDFSANINPLGPPPLLKKNWHQLMDVVSDYPDPKGDLLKQKLAEREGIHKNQILIGNGGSELISLLGRMLAGKNVLIVQPAFSEYEEVCRMNGCEIDYHQLESNSWEWDDDGFLAKLQKADVLFFCNPSNPTGIFYSKTRVLHLIKECERTNCLFIMDEAFYDFLLNYESIVPYIEKNPHLIILRSMTKMFAIPGLRLGYIMAHPLIIEQLSTLQPHWSINALALKAGEWCLESGTYINETRELIQTERERLFAFYKEWHFEVSPSKINFYLLKDLSLKDQLPLFQFLIEGGIIPRHTMNFPGLEGEWLRFAVKGPDANDQLMEALMEWRKNNRLSSL</sequence>
<evidence type="ECO:0000256" key="2">
    <source>
        <dbReference type="ARBA" id="ARBA00003444"/>
    </source>
</evidence>
<dbReference type="InterPro" id="IPR015422">
    <property type="entry name" value="PyrdxlP-dep_Trfase_small"/>
</dbReference>
<evidence type="ECO:0000256" key="1">
    <source>
        <dbReference type="ARBA" id="ARBA00001933"/>
    </source>
</evidence>
<evidence type="ECO:0000256" key="3">
    <source>
        <dbReference type="ARBA" id="ARBA00004953"/>
    </source>
</evidence>
<keyword evidence="6" id="KW-0663">Pyridoxal phosphate</keyword>
<name>A0ABS4RHQ5_9BACI</name>
<accession>A0ABS4RHQ5</accession>
<evidence type="ECO:0000256" key="8">
    <source>
        <dbReference type="ARBA" id="ARBA00029996"/>
    </source>
</evidence>
<evidence type="ECO:0000256" key="9">
    <source>
        <dbReference type="ARBA" id="ARBA00048531"/>
    </source>
</evidence>
<dbReference type="EC" id="4.1.1.81" evidence="4"/>
<dbReference type="EMBL" id="JAGIKZ010000020">
    <property type="protein sequence ID" value="MBP2242416.1"/>
    <property type="molecule type" value="Genomic_DNA"/>
</dbReference>
<dbReference type="Gene3D" id="3.90.1150.10">
    <property type="entry name" value="Aspartate Aminotransferase, domain 1"/>
    <property type="match status" value="1"/>
</dbReference>
<comment type="pathway">
    <text evidence="3">Cofactor biosynthesis; adenosylcobalamin biosynthesis.</text>
</comment>
<dbReference type="RefSeq" id="WP_066400344.1">
    <property type="nucleotide sequence ID" value="NZ_JAGIKZ010000020.1"/>
</dbReference>
<dbReference type="SUPFAM" id="SSF53383">
    <property type="entry name" value="PLP-dependent transferases"/>
    <property type="match status" value="1"/>
</dbReference>
<evidence type="ECO:0000256" key="6">
    <source>
        <dbReference type="ARBA" id="ARBA00022898"/>
    </source>
</evidence>
<keyword evidence="12" id="KW-1185">Reference proteome</keyword>
<gene>
    <name evidence="11" type="ORF">J2Z40_002990</name>
</gene>
<dbReference type="Proteomes" id="UP001519293">
    <property type="component" value="Unassembled WGS sequence"/>
</dbReference>
<dbReference type="PROSITE" id="PS00105">
    <property type="entry name" value="AA_TRANSFER_CLASS_1"/>
    <property type="match status" value="1"/>
</dbReference>